<dbReference type="EMBL" id="QOVG01000004">
    <property type="protein sequence ID" value="NDK38816.1"/>
    <property type="molecule type" value="Genomic_DNA"/>
</dbReference>
<gene>
    <name evidence="2" type="ORF">DT603_08190</name>
</gene>
<accession>A0ABX0AH30</accession>
<organism evidence="2 3">
    <name type="scientific">Pseudoxanthomonas gei</name>
    <dbReference type="NCBI Taxonomy" id="1383030"/>
    <lineage>
        <taxon>Bacteria</taxon>
        <taxon>Pseudomonadati</taxon>
        <taxon>Pseudomonadota</taxon>
        <taxon>Gammaproteobacteria</taxon>
        <taxon>Lysobacterales</taxon>
        <taxon>Lysobacteraceae</taxon>
        <taxon>Pseudoxanthomonas</taxon>
    </lineage>
</organism>
<feature type="transmembrane region" description="Helical" evidence="1">
    <location>
        <begin position="131"/>
        <end position="154"/>
    </location>
</feature>
<proteinExistence type="predicted"/>
<sequence length="235" mass="26460">MTVVSLNGALGLVRQLAKQATSDEEQLDDYQSEGAEWIRSVFYCVSRNGEAVESWSSISENSVVQTADSYRYFVVELKNATAQYVNQMQWLHCPAFNWLLANLLVHAEVSATSVALGFSDRWIGGKFSWKILLAQAAGVVVAWSIWLAVVVALLIFELPWLAAGWIVLTILSQFVSWRKKRRRLAIMTSMLAAYGSLDSMALSWTIVWDALRKSRDDGAVWPPELYQHVERLKVA</sequence>
<feature type="transmembrane region" description="Helical" evidence="1">
    <location>
        <begin position="160"/>
        <end position="177"/>
    </location>
</feature>
<keyword evidence="3" id="KW-1185">Reference proteome</keyword>
<reference evidence="2 3" key="1">
    <citation type="submission" date="2018-07" db="EMBL/GenBank/DDBJ databases">
        <title>Whole genome Sequencing of Pseudoxanthomonas gei KCTC 32298 (T).</title>
        <authorList>
            <person name="Kumar S."/>
            <person name="Bansal K."/>
            <person name="Kaur A."/>
            <person name="Patil P."/>
            <person name="Sharma S."/>
            <person name="Patil P.B."/>
        </authorList>
    </citation>
    <scope>NUCLEOTIDE SEQUENCE [LARGE SCALE GENOMIC DNA]</scope>
    <source>
        <strain evidence="2 3">KCTC 32298</strain>
    </source>
</reference>
<dbReference type="Proteomes" id="UP001429354">
    <property type="component" value="Unassembled WGS sequence"/>
</dbReference>
<comment type="caution">
    <text evidence="2">The sequence shown here is derived from an EMBL/GenBank/DDBJ whole genome shotgun (WGS) entry which is preliminary data.</text>
</comment>
<keyword evidence="1" id="KW-0472">Membrane</keyword>
<protein>
    <submittedName>
        <fullName evidence="2">Uncharacterized protein</fullName>
    </submittedName>
</protein>
<keyword evidence="1" id="KW-1133">Transmembrane helix</keyword>
<name>A0ABX0AH30_9GAMM</name>
<evidence type="ECO:0000313" key="3">
    <source>
        <dbReference type="Proteomes" id="UP001429354"/>
    </source>
</evidence>
<evidence type="ECO:0000313" key="2">
    <source>
        <dbReference type="EMBL" id="NDK38816.1"/>
    </source>
</evidence>
<keyword evidence="1" id="KW-0812">Transmembrane</keyword>
<evidence type="ECO:0000256" key="1">
    <source>
        <dbReference type="SAM" id="Phobius"/>
    </source>
</evidence>
<dbReference type="RefSeq" id="WP_162349378.1">
    <property type="nucleotide sequence ID" value="NZ_QOVG01000004.1"/>
</dbReference>